<dbReference type="InterPro" id="IPR035986">
    <property type="entry name" value="PKD_dom_sf"/>
</dbReference>
<dbReference type="PROSITE" id="PS50093">
    <property type="entry name" value="PKD"/>
    <property type="match status" value="1"/>
</dbReference>
<dbReference type="InterPro" id="IPR012938">
    <property type="entry name" value="Glc/Sorbosone_DH"/>
</dbReference>
<dbReference type="EMBL" id="BLPF01000002">
    <property type="protein sequence ID" value="GFJ81002.1"/>
    <property type="molecule type" value="Genomic_DNA"/>
</dbReference>
<dbReference type="Gene3D" id="2.60.40.1220">
    <property type="match status" value="1"/>
</dbReference>
<keyword evidence="5" id="KW-1185">Reference proteome</keyword>
<dbReference type="Gene3D" id="2.120.10.30">
    <property type="entry name" value="TolB, C-terminal domain"/>
    <property type="match status" value="1"/>
</dbReference>
<protein>
    <recommendedName>
        <fullName evidence="3">PKD domain-containing protein</fullName>
    </recommendedName>
</protein>
<dbReference type="InterPro" id="IPR011041">
    <property type="entry name" value="Quinoprot_gluc/sorb_DH_b-prop"/>
</dbReference>
<dbReference type="GO" id="GO:0005975">
    <property type="term" value="P:carbohydrate metabolic process"/>
    <property type="evidence" value="ECO:0007669"/>
    <property type="project" value="UniProtKB-ARBA"/>
</dbReference>
<dbReference type="Proteomes" id="UP000482800">
    <property type="component" value="Unassembled WGS sequence"/>
</dbReference>
<dbReference type="AlphaFoldDB" id="A0A6V8K718"/>
<dbReference type="RefSeq" id="WP_173059560.1">
    <property type="nucleotide sequence ID" value="NZ_BAABGO010000028.1"/>
</dbReference>
<comment type="caution">
    <text evidence="4">The sequence shown here is derived from an EMBL/GenBank/DDBJ whole genome shotgun (WGS) entry which is preliminary data.</text>
</comment>
<dbReference type="NCBIfam" id="NF041539">
    <property type="entry name" value="choice_anch_R"/>
    <property type="match status" value="2"/>
</dbReference>
<reference evidence="4 5" key="2">
    <citation type="submission" date="2020-03" db="EMBL/GenBank/DDBJ databases">
        <authorList>
            <person name="Ichikawa N."/>
            <person name="Kimura A."/>
            <person name="Kitahashi Y."/>
            <person name="Uohara A."/>
        </authorList>
    </citation>
    <scope>NUCLEOTIDE SEQUENCE [LARGE SCALE GENOMIC DNA]</scope>
    <source>
        <strain evidence="4 5">NBRC 108639</strain>
    </source>
</reference>
<dbReference type="SMART" id="SM00089">
    <property type="entry name" value="PKD"/>
    <property type="match status" value="1"/>
</dbReference>
<keyword evidence="1 2" id="KW-0732">Signal</keyword>
<evidence type="ECO:0000313" key="4">
    <source>
        <dbReference type="EMBL" id="GFJ81002.1"/>
    </source>
</evidence>
<dbReference type="InterPro" id="IPR000601">
    <property type="entry name" value="PKD_dom"/>
</dbReference>
<organism evidence="4 5">
    <name type="scientific">Phytohabitans houttuyneae</name>
    <dbReference type="NCBI Taxonomy" id="1076126"/>
    <lineage>
        <taxon>Bacteria</taxon>
        <taxon>Bacillati</taxon>
        <taxon>Actinomycetota</taxon>
        <taxon>Actinomycetes</taxon>
        <taxon>Micromonosporales</taxon>
        <taxon>Micromonosporaceae</taxon>
    </lineage>
</organism>
<dbReference type="PANTHER" id="PTHR19328">
    <property type="entry name" value="HEDGEHOG-INTERACTING PROTEIN"/>
    <property type="match status" value="1"/>
</dbReference>
<dbReference type="InterPro" id="IPR014755">
    <property type="entry name" value="Cu-Rt/internalin_Ig-like"/>
</dbReference>
<dbReference type="InterPro" id="IPR022409">
    <property type="entry name" value="PKD/Chitinase_dom"/>
</dbReference>
<accession>A0A6V8K718</accession>
<evidence type="ECO:0000256" key="2">
    <source>
        <dbReference type="SAM" id="SignalP"/>
    </source>
</evidence>
<dbReference type="InterPro" id="IPR013783">
    <property type="entry name" value="Ig-like_fold"/>
</dbReference>
<dbReference type="Pfam" id="PF00801">
    <property type="entry name" value="PKD"/>
    <property type="match status" value="1"/>
</dbReference>
<dbReference type="Pfam" id="PF13205">
    <property type="entry name" value="Big_5"/>
    <property type="match status" value="1"/>
</dbReference>
<reference evidence="4 5" key="1">
    <citation type="submission" date="2020-03" db="EMBL/GenBank/DDBJ databases">
        <title>Whole genome shotgun sequence of Phytohabitans houttuyneae NBRC 108639.</title>
        <authorList>
            <person name="Komaki H."/>
            <person name="Tamura T."/>
        </authorList>
    </citation>
    <scope>NUCLEOTIDE SEQUENCE [LARGE SCALE GENOMIC DNA]</scope>
    <source>
        <strain evidence="4 5">NBRC 108639</strain>
    </source>
</reference>
<sequence length="1153" mass="119792">MPVIRRALGGFVALATVFAASSFVGPQSASAVALPSGFQEQVVFSGLSSPTDLEFAPDGRVFVAEKGGRIKVFDDLADTTATVFADLSANVHNQWDRGLLGLALAPNFPASPYVYVLYTYDAPPGQTAPVWNDVCANANDGRCVVTGRLSRLQASGNTMTGSEQVLLHDWCQQFPSHSIGDIAFGADGMLYVAAGDGASFSAVDYGQLPAGAPTNPCTDPANEGGALRSQDIRTAGDETQLDGTLLRLDPATGAAAAGNPNIGSADLDTRRIVANGLRNPFRITMRPGTNEAWISDTGWNTWEEVNRVVNPTAGVTNFGWPCWEGNARQSGYDSANLPICETLYTAPAGTHAPPFVAWNHASRLVAGEACPTGGSSSTGVAFYPTAGGPYPAAYNGAVFFADYSRRCIWASLPSTPGGLPDAANLQTFVSDAASPVDLEVGPGGELYYADLGGGTVRRVRYFPGNQPPSAVVEASSTQGPAPLTVTFNGTGSTDPDPADEGRLRYAWDFTNDGVTDSTSPTATFTYNTAGSYTARLTVTDTLNATGTSTITITPGNEAPTAVIDTPAASTTWAVGDTIAFSGHATDPQQGTIPASRLDWDLVMHHCSTPDNCHEHNVRSWTGVASGSFEAPDHEYPSYLELKLRATDQDGLSHAVTRRLDPKTVNLTFATVPSGLQLTVGSSSGTTPFSRTVIQGSTNSVSAPSPQGSSVFASWSDGGAQTHVITAPAAAATYTATYTAAPTSQRIGYTQVGASLDSGDMNHMNGSRFVTGSEPAAVTSMSVYLKTVQAAPNNQYQLAIYADSNGSPGARVATSTSGTLVANSWNTRPVTATLAANTPYWLMYNTNGDNNMSFDAGSANQGAWSGSTLFGTWPATFGASSRWNAKFSIYATAGADTGAPTVSSTTPAGGATGVAVNAPITVRFSEGMAAGTITPANLELRGPGGTLVNRTVTYDAASEAATITPSAALAASTQYTVTVRTGVTDAAGNALAANHQFSFTTAATTAPRFGYDQVGASLDSGDMNYMNGSRFVNGATALTVSQISVYLRGVQAAPANQYQVAIYTDVNGSPGTLVASSTSGTLTANSWNSRPVTATLAPNTAYWLMYNTNGDNNMSFDAGSANQGAWSQPRPFGTWPSSFGTSTRWTAKYSIYAS</sequence>
<dbReference type="Gene3D" id="2.60.40.10">
    <property type="entry name" value="Immunoglobulins"/>
    <property type="match status" value="1"/>
</dbReference>
<feature type="signal peptide" evidence="2">
    <location>
        <begin position="1"/>
        <end position="22"/>
    </location>
</feature>
<dbReference type="InterPro" id="IPR032812">
    <property type="entry name" value="SbsA_Ig"/>
</dbReference>
<proteinExistence type="predicted"/>
<evidence type="ECO:0000259" key="3">
    <source>
        <dbReference type="PROSITE" id="PS50093"/>
    </source>
</evidence>
<dbReference type="SUPFAM" id="SSF50952">
    <property type="entry name" value="Soluble quinoprotein glucose dehydrogenase"/>
    <property type="match status" value="1"/>
</dbReference>
<name>A0A6V8K718_9ACTN</name>
<dbReference type="PANTHER" id="PTHR19328:SF13">
    <property type="entry name" value="HIPL1 PROTEIN"/>
    <property type="match status" value="1"/>
</dbReference>
<dbReference type="Pfam" id="PF07995">
    <property type="entry name" value="GSDH"/>
    <property type="match status" value="1"/>
</dbReference>
<dbReference type="SUPFAM" id="SSF49299">
    <property type="entry name" value="PKD domain"/>
    <property type="match status" value="1"/>
</dbReference>
<feature type="chain" id="PRO_5039693415" description="PKD domain-containing protein" evidence="2">
    <location>
        <begin position="23"/>
        <end position="1153"/>
    </location>
</feature>
<feature type="domain" description="PKD" evidence="3">
    <location>
        <begin position="468"/>
        <end position="553"/>
    </location>
</feature>
<gene>
    <name evidence="4" type="ORF">Phou_051820</name>
</gene>
<evidence type="ECO:0000313" key="5">
    <source>
        <dbReference type="Proteomes" id="UP000482800"/>
    </source>
</evidence>
<dbReference type="InterPro" id="IPR011042">
    <property type="entry name" value="6-blade_b-propeller_TolB-like"/>
</dbReference>
<dbReference type="CDD" id="cd00146">
    <property type="entry name" value="PKD"/>
    <property type="match status" value="1"/>
</dbReference>
<evidence type="ECO:0000256" key="1">
    <source>
        <dbReference type="ARBA" id="ARBA00022729"/>
    </source>
</evidence>